<dbReference type="OrthoDB" id="5188280at2"/>
<gene>
    <name evidence="1" type="ORF">CSQ87_02890</name>
</gene>
<evidence type="ECO:0000313" key="2">
    <source>
        <dbReference type="Proteomes" id="UP000231451"/>
    </source>
</evidence>
<name>A0A2M9HG90_9BIFI</name>
<dbReference type="EMBL" id="PEBK01000002">
    <property type="protein sequence ID" value="PJM75832.1"/>
    <property type="molecule type" value="Genomic_DNA"/>
</dbReference>
<dbReference type="AlphaFoldDB" id="A0A2M9HG90"/>
<proteinExistence type="predicted"/>
<sequence>MSTNSSAYGSSSVRAAGSGFAAARSGSARFTRPAQLDAALVDQLAGGVDPQQLSDMSHTTAASLLDRVHHTQDPQVVDRVLTLVEHEGVDLVAELWSSAEPESLPGVLWRLYMLRTWMRRNRENISRLWRLGEPVATTASAIAGVDQAPTADDIARTADSILSGAFTGDFAVALERASAFCSVIAAGLVAETKRRQEEAQRLGLTALETQAKLANSGASHMVKTAKSLSGTAKDFRAGAGLWREGRLE</sequence>
<protein>
    <recommendedName>
        <fullName evidence="3">Thymidine phosphorylase</fullName>
    </recommendedName>
</protein>
<organism evidence="1 2">
    <name type="scientific">Bifidobacterium simiarum</name>
    <dbReference type="NCBI Taxonomy" id="2045441"/>
    <lineage>
        <taxon>Bacteria</taxon>
        <taxon>Bacillati</taxon>
        <taxon>Actinomycetota</taxon>
        <taxon>Actinomycetes</taxon>
        <taxon>Bifidobacteriales</taxon>
        <taxon>Bifidobacteriaceae</taxon>
        <taxon>Bifidobacterium</taxon>
    </lineage>
</organism>
<evidence type="ECO:0008006" key="3">
    <source>
        <dbReference type="Google" id="ProtNLM"/>
    </source>
</evidence>
<dbReference type="Proteomes" id="UP000231451">
    <property type="component" value="Unassembled WGS sequence"/>
</dbReference>
<comment type="caution">
    <text evidence="1">The sequence shown here is derived from an EMBL/GenBank/DDBJ whole genome shotgun (WGS) entry which is preliminary data.</text>
</comment>
<dbReference type="RefSeq" id="WP_100512366.1">
    <property type="nucleotide sequence ID" value="NZ_PEBK01000002.1"/>
</dbReference>
<evidence type="ECO:0000313" key="1">
    <source>
        <dbReference type="EMBL" id="PJM75832.1"/>
    </source>
</evidence>
<accession>A0A2M9HG90</accession>
<reference evidence="1 2" key="1">
    <citation type="submission" date="2017-10" db="EMBL/GenBank/DDBJ databases">
        <title>Draft genome sequences of strains TRE 1, TRE 9, TRE H and TRI 7, isolated from tamarins, belonging to four potential novel Bifidobacterium species.</title>
        <authorList>
            <person name="Mattarelli P."/>
            <person name="Modesto M."/>
            <person name="Puglisi E."/>
            <person name="Morelli L."/>
            <person name="Spezio C."/>
            <person name="Bonetti A."/>
            <person name="Sandri C."/>
        </authorList>
    </citation>
    <scope>NUCLEOTIDE SEQUENCE [LARGE SCALE GENOMIC DNA]</scope>
    <source>
        <strain evidence="2">TRI7</strain>
    </source>
</reference>
<keyword evidence="2" id="KW-1185">Reference proteome</keyword>